<dbReference type="GO" id="GO:0016020">
    <property type="term" value="C:membrane"/>
    <property type="evidence" value="ECO:0007669"/>
    <property type="project" value="UniProtKB-SubCell"/>
</dbReference>
<dbReference type="GO" id="GO:0007156">
    <property type="term" value="P:homophilic cell adhesion via plasma membrane adhesion molecules"/>
    <property type="evidence" value="ECO:0007669"/>
    <property type="project" value="InterPro"/>
</dbReference>
<feature type="region of interest" description="Disordered" evidence="8">
    <location>
        <begin position="780"/>
        <end position="833"/>
    </location>
</feature>
<dbReference type="Pfam" id="PF01825">
    <property type="entry name" value="GPS"/>
    <property type="match status" value="1"/>
</dbReference>
<evidence type="ECO:0000256" key="4">
    <source>
        <dbReference type="ARBA" id="ARBA00023136"/>
    </source>
</evidence>
<dbReference type="AlphaFoldDB" id="A0A1D1UFA8"/>
<dbReference type="CDD" id="cd15040">
    <property type="entry name" value="7tmB2_Adhesion"/>
    <property type="match status" value="1"/>
</dbReference>
<evidence type="ECO:0000256" key="1">
    <source>
        <dbReference type="ARBA" id="ARBA00004141"/>
    </source>
</evidence>
<feature type="compositionally biased region" description="Low complexity" evidence="8">
    <location>
        <begin position="792"/>
        <end position="809"/>
    </location>
</feature>
<evidence type="ECO:0000313" key="14">
    <source>
        <dbReference type="EMBL" id="GAU88326.1"/>
    </source>
</evidence>
<keyword evidence="2 9" id="KW-0812">Transmembrane</keyword>
<evidence type="ECO:0000256" key="10">
    <source>
        <dbReference type="SAM" id="SignalP"/>
    </source>
</evidence>
<dbReference type="CDD" id="cd11304">
    <property type="entry name" value="Cadherin_repeat"/>
    <property type="match status" value="2"/>
</dbReference>
<dbReference type="Gene3D" id="1.20.1070.10">
    <property type="entry name" value="Rhodopsin 7-helix transmembrane proteins"/>
    <property type="match status" value="1"/>
</dbReference>
<dbReference type="GO" id="GO:0004930">
    <property type="term" value="F:G protein-coupled receptor activity"/>
    <property type="evidence" value="ECO:0007669"/>
    <property type="project" value="InterPro"/>
</dbReference>
<dbReference type="InterPro" id="IPR057244">
    <property type="entry name" value="GAIN_B"/>
</dbReference>
<evidence type="ECO:0000256" key="6">
    <source>
        <dbReference type="ARBA" id="ARBA00023292"/>
    </source>
</evidence>
<evidence type="ECO:0008006" key="16">
    <source>
        <dbReference type="Google" id="ProtNLM"/>
    </source>
</evidence>
<dbReference type="InterPro" id="IPR015919">
    <property type="entry name" value="Cadherin-like_sf"/>
</dbReference>
<dbReference type="Proteomes" id="UP000186922">
    <property type="component" value="Unassembled WGS sequence"/>
</dbReference>
<evidence type="ECO:0000259" key="12">
    <source>
        <dbReference type="PROSITE" id="PS50261"/>
    </source>
</evidence>
<dbReference type="PRINTS" id="PR00249">
    <property type="entry name" value="GPCRSECRETIN"/>
</dbReference>
<feature type="transmembrane region" description="Helical" evidence="9">
    <location>
        <begin position="552"/>
        <end position="575"/>
    </location>
</feature>
<dbReference type="EMBL" id="BDGG01000001">
    <property type="protein sequence ID" value="GAU88326.1"/>
    <property type="molecule type" value="Genomic_DNA"/>
</dbReference>
<feature type="transmembrane region" description="Helical" evidence="9">
    <location>
        <begin position="517"/>
        <end position="540"/>
    </location>
</feature>
<keyword evidence="4 9" id="KW-0472">Membrane</keyword>
<feature type="transmembrane region" description="Helical" evidence="9">
    <location>
        <begin position="667"/>
        <end position="695"/>
    </location>
</feature>
<dbReference type="PANTHER" id="PTHR47767">
    <property type="entry name" value="ADHESION G PROTEIN-COUPLED RECEPTOR G7"/>
    <property type="match status" value="1"/>
</dbReference>
<evidence type="ECO:0000256" key="2">
    <source>
        <dbReference type="ARBA" id="ARBA00022692"/>
    </source>
</evidence>
<dbReference type="Gene3D" id="2.60.220.50">
    <property type="match status" value="1"/>
</dbReference>
<keyword evidence="15" id="KW-1185">Reference proteome</keyword>
<dbReference type="InterPro" id="IPR046338">
    <property type="entry name" value="GAIN_dom_sf"/>
</dbReference>
<evidence type="ECO:0000256" key="5">
    <source>
        <dbReference type="ARBA" id="ARBA00023157"/>
    </source>
</evidence>
<dbReference type="Gene3D" id="2.60.40.60">
    <property type="entry name" value="Cadherins"/>
    <property type="match status" value="2"/>
</dbReference>
<dbReference type="PROSITE" id="PS50221">
    <property type="entry name" value="GAIN_B"/>
    <property type="match status" value="1"/>
</dbReference>
<keyword evidence="3 9" id="KW-1133">Transmembrane helix</keyword>
<dbReference type="GO" id="GO:0005509">
    <property type="term" value="F:calcium ion binding"/>
    <property type="evidence" value="ECO:0007669"/>
    <property type="project" value="UniProtKB-UniRule"/>
</dbReference>
<gene>
    <name evidence="14" type="primary">RvY_01043-1</name>
    <name evidence="14" type="synonym">RvY_01043.1</name>
    <name evidence="14" type="ORF">RvY_01043</name>
</gene>
<reference evidence="14 15" key="1">
    <citation type="journal article" date="2016" name="Nat. Commun.">
        <title>Extremotolerant tardigrade genome and improved radiotolerance of human cultured cells by tardigrade-unique protein.</title>
        <authorList>
            <person name="Hashimoto T."/>
            <person name="Horikawa D.D."/>
            <person name="Saito Y."/>
            <person name="Kuwahara H."/>
            <person name="Kozuka-Hata H."/>
            <person name="Shin-I T."/>
            <person name="Minakuchi Y."/>
            <person name="Ohishi K."/>
            <person name="Motoyama A."/>
            <person name="Aizu T."/>
            <person name="Enomoto A."/>
            <person name="Kondo K."/>
            <person name="Tanaka S."/>
            <person name="Hara Y."/>
            <person name="Koshikawa S."/>
            <person name="Sagara H."/>
            <person name="Miura T."/>
            <person name="Yokobori S."/>
            <person name="Miyagawa K."/>
            <person name="Suzuki Y."/>
            <person name="Kubo T."/>
            <person name="Oyama M."/>
            <person name="Kohara Y."/>
            <person name="Fujiyama A."/>
            <person name="Arakawa K."/>
            <person name="Katayama T."/>
            <person name="Toyoda A."/>
            <person name="Kunieda T."/>
        </authorList>
    </citation>
    <scope>NUCLEOTIDE SEQUENCE [LARGE SCALE GENOMIC DNA]</scope>
    <source>
        <strain evidence="14 15">YOKOZUNA-1</strain>
    </source>
</reference>
<evidence type="ECO:0000256" key="9">
    <source>
        <dbReference type="SAM" id="Phobius"/>
    </source>
</evidence>
<feature type="transmembrane region" description="Helical" evidence="9">
    <location>
        <begin position="746"/>
        <end position="768"/>
    </location>
</feature>
<dbReference type="SUPFAM" id="SSF81321">
    <property type="entry name" value="Family A G protein-coupled receptor-like"/>
    <property type="match status" value="1"/>
</dbReference>
<feature type="domain" description="GAIN-B" evidence="11">
    <location>
        <begin position="339"/>
        <end position="505"/>
    </location>
</feature>
<dbReference type="PROSITE" id="PS50261">
    <property type="entry name" value="G_PROTEIN_RECEP_F2_4"/>
    <property type="match status" value="1"/>
</dbReference>
<comment type="caution">
    <text evidence="14">The sequence shown here is derived from an EMBL/GenBank/DDBJ whole genome shotgun (WGS) entry which is preliminary data.</text>
</comment>
<feature type="domain" description="Cadherin" evidence="13">
    <location>
        <begin position="33"/>
        <end position="127"/>
    </location>
</feature>
<comment type="subcellular location">
    <subcellularLocation>
        <location evidence="1">Membrane</location>
        <topology evidence="1">Multi-pass membrane protein</topology>
    </subcellularLocation>
</comment>
<feature type="chain" id="PRO_5008897184" description="G-protein coupled receptors family 2 profile 2 domain-containing protein" evidence="10">
    <location>
        <begin position="20"/>
        <end position="856"/>
    </location>
</feature>
<feature type="transmembrane region" description="Helical" evidence="9">
    <location>
        <begin position="587"/>
        <end position="615"/>
    </location>
</feature>
<sequence>MERLLVFLTSLASFSSASGQVKFEGIKEVYDIQNLEPAETVVASFHATDLGDPGARLIYELYDVSDTLPFQMNRYSGKLLTTEDLNAQNGHIYEVSVMVSNLETADNARENIKLRIVTAANKHDPHFPSNGSDLHIPRNASTGDTVWVADATDQDPDEVNNAIVYELQSLSPPGFVEFTNGTGELKLLKEPEEISDTVVIMRVKACNAEEGLPVRCSIGQFNVMLEPLDFDAGSLIDSLNDITAEKLNALAGAVENMANVAKRDVKVAQSMVNIIGAVLTVEGEKLDAAMTLDSSKKLTNSVENYAKDAVMPADKSNLHIEANNVKINLLDVASDFQDTALQFSAADMAELQSSTNGTAAPDNLNLSFTIPKNVLMTGREGSASASPIRLSFVLYESTKLYKLSNETTAPPSKLNINCTTISLGDNPVIAATIRGANTDHLSEPVTFKLRKPTPNLEYRCVYWDPKRHRWSTKGVSVISQNDEEIKCQAHHMTAFSVLFDPTPDVGVAEEHKFALSLISYIGCGLSFFGCVATIITYSFFRHLHADRAGKILINLCVAIAFLNLCFVIGGLMPLISVDIPCAVMSTLIHFFSLASFVWMGIEAYNMYLLLIKVFFDPTTKNFILKRMLVGWGVPLLVSVSTALLETFNNEDVPYGTECRLTPHNTFVYYSAFLAPFACIILSNTIIFVMVVFVLCKPRPDFANSTKTKNEKRSVKGAQVHGTLAVMFLLGVTWIFGAMAISHARVLFQYVFCLTNSLQGFFVFIFRCLERQEARNSWMHFLKTGQRRPPPDSSRTTRSQMSSTRRNSMQKTSVSRSSSTDPACKRLLHPRSSKGNVPFGSTAFMVHDHSFNLIDTD</sequence>
<feature type="domain" description="G-protein coupled receptors family 2 profile 2" evidence="12">
    <location>
        <begin position="515"/>
        <end position="770"/>
    </location>
</feature>
<feature type="signal peptide" evidence="10">
    <location>
        <begin position="1"/>
        <end position="19"/>
    </location>
</feature>
<accession>A0A1D1UFA8</accession>
<evidence type="ECO:0000256" key="8">
    <source>
        <dbReference type="SAM" id="MobiDB-lite"/>
    </source>
</evidence>
<dbReference type="PANTHER" id="PTHR47767:SF1">
    <property type="entry name" value="ADHESION G PROTEIN-COUPLED RECEPTOR G7"/>
    <property type="match status" value="1"/>
</dbReference>
<dbReference type="GO" id="GO:0007166">
    <property type="term" value="P:cell surface receptor signaling pathway"/>
    <property type="evidence" value="ECO:0007669"/>
    <property type="project" value="InterPro"/>
</dbReference>
<dbReference type="PROSITE" id="PS50268">
    <property type="entry name" value="CADHERIN_2"/>
    <property type="match status" value="1"/>
</dbReference>
<dbReference type="OrthoDB" id="283575at2759"/>
<evidence type="ECO:0000259" key="13">
    <source>
        <dbReference type="PROSITE" id="PS50268"/>
    </source>
</evidence>
<organism evidence="14 15">
    <name type="scientific">Ramazzottius varieornatus</name>
    <name type="common">Water bear</name>
    <name type="synonym">Tardigrade</name>
    <dbReference type="NCBI Taxonomy" id="947166"/>
    <lineage>
        <taxon>Eukaryota</taxon>
        <taxon>Metazoa</taxon>
        <taxon>Ecdysozoa</taxon>
        <taxon>Tardigrada</taxon>
        <taxon>Eutardigrada</taxon>
        <taxon>Parachela</taxon>
        <taxon>Hypsibioidea</taxon>
        <taxon>Ramazzottiidae</taxon>
        <taxon>Ramazzottius</taxon>
    </lineage>
</organism>
<dbReference type="InterPro" id="IPR000203">
    <property type="entry name" value="GPS"/>
</dbReference>
<feature type="transmembrane region" description="Helical" evidence="9">
    <location>
        <begin position="716"/>
        <end position="740"/>
    </location>
</feature>
<dbReference type="SUPFAM" id="SSF49313">
    <property type="entry name" value="Cadherin-like"/>
    <property type="match status" value="2"/>
</dbReference>
<dbReference type="InterPro" id="IPR053066">
    <property type="entry name" value="ADGR_G7"/>
</dbReference>
<name>A0A1D1UFA8_RAMVA</name>
<feature type="transmembrane region" description="Helical" evidence="9">
    <location>
        <begin position="627"/>
        <end position="647"/>
    </location>
</feature>
<evidence type="ECO:0000259" key="11">
    <source>
        <dbReference type="PROSITE" id="PS50221"/>
    </source>
</evidence>
<evidence type="ECO:0000256" key="7">
    <source>
        <dbReference type="PROSITE-ProRule" id="PRU00043"/>
    </source>
</evidence>
<dbReference type="Pfam" id="PF00002">
    <property type="entry name" value="7tm_2"/>
    <property type="match status" value="1"/>
</dbReference>
<dbReference type="InterPro" id="IPR000832">
    <property type="entry name" value="GPCR_2_secretin-like"/>
</dbReference>
<keyword evidence="6" id="KW-0424">Laminin EGF-like domain</keyword>
<evidence type="ECO:0000313" key="15">
    <source>
        <dbReference type="Proteomes" id="UP000186922"/>
    </source>
</evidence>
<feature type="compositionally biased region" description="Polar residues" evidence="8">
    <location>
        <begin position="810"/>
        <end position="820"/>
    </location>
</feature>
<keyword evidence="7" id="KW-0106">Calcium</keyword>
<dbReference type="STRING" id="947166.A0A1D1UFA8"/>
<dbReference type="SMART" id="SM00303">
    <property type="entry name" value="GPS"/>
    <property type="match status" value="1"/>
</dbReference>
<protein>
    <recommendedName>
        <fullName evidence="16">G-protein coupled receptors family 2 profile 2 domain-containing protein</fullName>
    </recommendedName>
</protein>
<proteinExistence type="predicted"/>
<evidence type="ECO:0000256" key="3">
    <source>
        <dbReference type="ARBA" id="ARBA00022989"/>
    </source>
</evidence>
<keyword evidence="10" id="KW-0732">Signal</keyword>
<dbReference type="InterPro" id="IPR017981">
    <property type="entry name" value="GPCR_2-like_7TM"/>
</dbReference>
<keyword evidence="5" id="KW-1015">Disulfide bond</keyword>
<dbReference type="InterPro" id="IPR002126">
    <property type="entry name" value="Cadherin-like_dom"/>
</dbReference>